<evidence type="ECO:0000256" key="1">
    <source>
        <dbReference type="ARBA" id="ARBA00023015"/>
    </source>
</evidence>
<dbReference type="InterPro" id="IPR036390">
    <property type="entry name" value="WH_DNA-bd_sf"/>
</dbReference>
<dbReference type="PROSITE" id="PS51077">
    <property type="entry name" value="HTH_ICLR"/>
    <property type="match status" value="1"/>
</dbReference>
<dbReference type="Gene3D" id="3.30.450.40">
    <property type="match status" value="1"/>
</dbReference>
<dbReference type="Gene3D" id="1.10.10.10">
    <property type="entry name" value="Winged helix-like DNA-binding domain superfamily/Winged helix DNA-binding domain"/>
    <property type="match status" value="1"/>
</dbReference>
<feature type="domain" description="IclR-ED" evidence="5">
    <location>
        <begin position="67"/>
        <end position="250"/>
    </location>
</feature>
<dbReference type="PANTHER" id="PTHR30136:SF35">
    <property type="entry name" value="HTH-TYPE TRANSCRIPTIONAL REGULATOR RV1719"/>
    <property type="match status" value="1"/>
</dbReference>
<dbReference type="EMBL" id="FQWD01000001">
    <property type="protein sequence ID" value="SHF90317.1"/>
    <property type="molecule type" value="Genomic_DNA"/>
</dbReference>
<dbReference type="GO" id="GO:0045892">
    <property type="term" value="P:negative regulation of DNA-templated transcription"/>
    <property type="evidence" value="ECO:0007669"/>
    <property type="project" value="TreeGrafter"/>
</dbReference>
<dbReference type="STRING" id="634436.SAMN05216361_0821"/>
<sequence>MERYLIPSVNHACQIFRLLANSENGMTMHDLEVALDLPRTTLFRLLRTLCNEQMLEKRGKRYYCGTDLMKLGLHIINSDRMHQLAIPHIQRLALKSGHTAHLAVPNNGSILIVEVVDSPNPLMVSKRPGVQAQLHCSAGGKVFLAFLYYDNLELLLQEHPMEKHTEYTITDIDDLREELKRVEALGYAVDEREYNKDVRCLAVPVRDNRGVVVASVGVTAPAVTFPKSQIPVVAEFAKEAARGIYRDTYQLKESRLKA</sequence>
<reference evidence="7" key="1">
    <citation type="submission" date="2016-11" db="EMBL/GenBank/DDBJ databases">
        <authorList>
            <person name="Varghese N."/>
            <person name="Submissions S."/>
        </authorList>
    </citation>
    <scope>NUCLEOTIDE SEQUENCE [LARGE SCALE GENOMIC DNA]</scope>
    <source>
        <strain evidence="7">CGMCC 1.8995</strain>
    </source>
</reference>
<evidence type="ECO:0000313" key="6">
    <source>
        <dbReference type="EMBL" id="SHF90317.1"/>
    </source>
</evidence>
<dbReference type="SUPFAM" id="SSF55781">
    <property type="entry name" value="GAF domain-like"/>
    <property type="match status" value="1"/>
</dbReference>
<dbReference type="Pfam" id="PF09339">
    <property type="entry name" value="HTH_IclR"/>
    <property type="match status" value="1"/>
</dbReference>
<evidence type="ECO:0000256" key="2">
    <source>
        <dbReference type="ARBA" id="ARBA00023125"/>
    </source>
</evidence>
<dbReference type="RefSeq" id="WP_073318121.1">
    <property type="nucleotide sequence ID" value="NZ_FQWD01000001.1"/>
</dbReference>
<dbReference type="PROSITE" id="PS51078">
    <property type="entry name" value="ICLR_ED"/>
    <property type="match status" value="1"/>
</dbReference>
<dbReference type="GO" id="GO:0003700">
    <property type="term" value="F:DNA-binding transcription factor activity"/>
    <property type="evidence" value="ECO:0007669"/>
    <property type="project" value="TreeGrafter"/>
</dbReference>
<name>A0A1M5FFF9_9ALTE</name>
<organism evidence="6 7">
    <name type="scientific">Marisediminitalea aggregata</name>
    <dbReference type="NCBI Taxonomy" id="634436"/>
    <lineage>
        <taxon>Bacteria</taxon>
        <taxon>Pseudomonadati</taxon>
        <taxon>Pseudomonadota</taxon>
        <taxon>Gammaproteobacteria</taxon>
        <taxon>Alteromonadales</taxon>
        <taxon>Alteromonadaceae</taxon>
        <taxon>Marisediminitalea</taxon>
    </lineage>
</organism>
<dbReference type="SUPFAM" id="SSF46785">
    <property type="entry name" value="Winged helix' DNA-binding domain"/>
    <property type="match status" value="1"/>
</dbReference>
<evidence type="ECO:0000256" key="3">
    <source>
        <dbReference type="ARBA" id="ARBA00023163"/>
    </source>
</evidence>
<feature type="domain" description="HTH iclR-type" evidence="4">
    <location>
        <begin position="6"/>
        <end position="66"/>
    </location>
</feature>
<accession>A0A1M5FFF9</accession>
<proteinExistence type="predicted"/>
<evidence type="ECO:0000259" key="5">
    <source>
        <dbReference type="PROSITE" id="PS51078"/>
    </source>
</evidence>
<keyword evidence="3" id="KW-0804">Transcription</keyword>
<dbReference type="InterPro" id="IPR005471">
    <property type="entry name" value="Tscrpt_reg_IclR_N"/>
</dbReference>
<keyword evidence="7" id="KW-1185">Reference proteome</keyword>
<gene>
    <name evidence="6" type="ORF">SAMN05216361_0821</name>
</gene>
<protein>
    <submittedName>
        <fullName evidence="6">DNA-binding transcriptional regulator, IclR family</fullName>
    </submittedName>
</protein>
<dbReference type="PANTHER" id="PTHR30136">
    <property type="entry name" value="HELIX-TURN-HELIX TRANSCRIPTIONAL REGULATOR, ICLR FAMILY"/>
    <property type="match status" value="1"/>
</dbReference>
<dbReference type="Proteomes" id="UP000184520">
    <property type="component" value="Unassembled WGS sequence"/>
</dbReference>
<dbReference type="InterPro" id="IPR036388">
    <property type="entry name" value="WH-like_DNA-bd_sf"/>
</dbReference>
<dbReference type="InterPro" id="IPR050707">
    <property type="entry name" value="HTH_MetabolicPath_Reg"/>
</dbReference>
<dbReference type="OrthoDB" id="9807558at2"/>
<dbReference type="Pfam" id="PF01614">
    <property type="entry name" value="IclR_C"/>
    <property type="match status" value="1"/>
</dbReference>
<dbReference type="InterPro" id="IPR014757">
    <property type="entry name" value="Tscrpt_reg_IclR_C"/>
</dbReference>
<evidence type="ECO:0000259" key="4">
    <source>
        <dbReference type="PROSITE" id="PS51077"/>
    </source>
</evidence>
<keyword evidence="2 6" id="KW-0238">DNA-binding</keyword>
<evidence type="ECO:0000313" key="7">
    <source>
        <dbReference type="Proteomes" id="UP000184520"/>
    </source>
</evidence>
<dbReference type="AlphaFoldDB" id="A0A1M5FFF9"/>
<dbReference type="SMART" id="SM00346">
    <property type="entry name" value="HTH_ICLR"/>
    <property type="match status" value="1"/>
</dbReference>
<dbReference type="GO" id="GO:0003677">
    <property type="term" value="F:DNA binding"/>
    <property type="evidence" value="ECO:0007669"/>
    <property type="project" value="UniProtKB-KW"/>
</dbReference>
<keyword evidence="1" id="KW-0805">Transcription regulation</keyword>
<dbReference type="InterPro" id="IPR029016">
    <property type="entry name" value="GAF-like_dom_sf"/>
</dbReference>